<feature type="compositionally biased region" description="Polar residues" evidence="1">
    <location>
        <begin position="68"/>
        <end position="81"/>
    </location>
</feature>
<protein>
    <recommendedName>
        <fullName evidence="5">Secreted protein</fullName>
    </recommendedName>
</protein>
<reference evidence="3" key="1">
    <citation type="journal article" date="2023" name="Mol. Phylogenet. Evol.">
        <title>Genome-scale phylogeny and comparative genomics of the fungal order Sordariales.</title>
        <authorList>
            <person name="Hensen N."/>
            <person name="Bonometti L."/>
            <person name="Westerberg I."/>
            <person name="Brannstrom I.O."/>
            <person name="Guillou S."/>
            <person name="Cros-Aarteil S."/>
            <person name="Calhoun S."/>
            <person name="Haridas S."/>
            <person name="Kuo A."/>
            <person name="Mondo S."/>
            <person name="Pangilinan J."/>
            <person name="Riley R."/>
            <person name="LaButti K."/>
            <person name="Andreopoulos B."/>
            <person name="Lipzen A."/>
            <person name="Chen C."/>
            <person name="Yan M."/>
            <person name="Daum C."/>
            <person name="Ng V."/>
            <person name="Clum A."/>
            <person name="Steindorff A."/>
            <person name="Ohm R.A."/>
            <person name="Martin F."/>
            <person name="Silar P."/>
            <person name="Natvig D.O."/>
            <person name="Lalanne C."/>
            <person name="Gautier V."/>
            <person name="Ament-Velasquez S.L."/>
            <person name="Kruys A."/>
            <person name="Hutchinson M.I."/>
            <person name="Powell A.J."/>
            <person name="Barry K."/>
            <person name="Miller A.N."/>
            <person name="Grigoriev I.V."/>
            <person name="Debuchy R."/>
            <person name="Gladieux P."/>
            <person name="Hiltunen Thoren M."/>
            <person name="Johannesson H."/>
        </authorList>
    </citation>
    <scope>NUCLEOTIDE SEQUENCE</scope>
    <source>
        <strain evidence="3">PSN243</strain>
    </source>
</reference>
<feature type="chain" id="PRO_5043787810" description="Secreted protein" evidence="2">
    <location>
        <begin position="19"/>
        <end position="101"/>
    </location>
</feature>
<comment type="caution">
    <text evidence="3">The sequence shown here is derived from an EMBL/GenBank/DDBJ whole genome shotgun (WGS) entry which is preliminary data.</text>
</comment>
<proteinExistence type="predicted"/>
<keyword evidence="2" id="KW-0732">Signal</keyword>
<evidence type="ECO:0000313" key="3">
    <source>
        <dbReference type="EMBL" id="KAK4447030.1"/>
    </source>
</evidence>
<name>A0AAV9GGN2_9PEZI</name>
<dbReference type="AlphaFoldDB" id="A0AAV9GGN2"/>
<evidence type="ECO:0000256" key="1">
    <source>
        <dbReference type="SAM" id="MobiDB-lite"/>
    </source>
</evidence>
<dbReference type="EMBL" id="MU865952">
    <property type="protein sequence ID" value="KAK4447030.1"/>
    <property type="molecule type" value="Genomic_DNA"/>
</dbReference>
<reference evidence="3" key="2">
    <citation type="submission" date="2023-05" db="EMBL/GenBank/DDBJ databases">
        <authorList>
            <consortium name="Lawrence Berkeley National Laboratory"/>
            <person name="Steindorff A."/>
            <person name="Hensen N."/>
            <person name="Bonometti L."/>
            <person name="Westerberg I."/>
            <person name="Brannstrom I.O."/>
            <person name="Guillou S."/>
            <person name="Cros-Aarteil S."/>
            <person name="Calhoun S."/>
            <person name="Haridas S."/>
            <person name="Kuo A."/>
            <person name="Mondo S."/>
            <person name="Pangilinan J."/>
            <person name="Riley R."/>
            <person name="Labutti K."/>
            <person name="Andreopoulos B."/>
            <person name="Lipzen A."/>
            <person name="Chen C."/>
            <person name="Yanf M."/>
            <person name="Daum C."/>
            <person name="Ng V."/>
            <person name="Clum A."/>
            <person name="Ohm R."/>
            <person name="Martin F."/>
            <person name="Silar P."/>
            <person name="Natvig D."/>
            <person name="Lalanne C."/>
            <person name="Gautier V."/>
            <person name="Ament-Velasquez S.L."/>
            <person name="Kruys A."/>
            <person name="Hutchinson M.I."/>
            <person name="Powell A.J."/>
            <person name="Barry K."/>
            <person name="Miller A.N."/>
            <person name="Grigoriev I.V."/>
            <person name="Debuchy R."/>
            <person name="Gladieux P."/>
            <person name="Thoren M.H."/>
            <person name="Johannesson H."/>
        </authorList>
    </citation>
    <scope>NUCLEOTIDE SEQUENCE</scope>
    <source>
        <strain evidence="3">PSN243</strain>
    </source>
</reference>
<feature type="region of interest" description="Disordered" evidence="1">
    <location>
        <begin position="63"/>
        <end position="101"/>
    </location>
</feature>
<organism evidence="3 4">
    <name type="scientific">Podospora aff. communis PSN243</name>
    <dbReference type="NCBI Taxonomy" id="3040156"/>
    <lineage>
        <taxon>Eukaryota</taxon>
        <taxon>Fungi</taxon>
        <taxon>Dikarya</taxon>
        <taxon>Ascomycota</taxon>
        <taxon>Pezizomycotina</taxon>
        <taxon>Sordariomycetes</taxon>
        <taxon>Sordariomycetidae</taxon>
        <taxon>Sordariales</taxon>
        <taxon>Podosporaceae</taxon>
        <taxon>Podospora</taxon>
    </lineage>
</organism>
<sequence length="101" mass="10863">MPIHRILVLCFLGPKTTTITLCVGRGVYASALTPGHSPSLYFEPTNAVLPAVIDLVTRNATARMDGSGHSSQYSEGLQQPVASRRLLPRTAKQAKEEAHHG</sequence>
<accession>A0AAV9GGN2</accession>
<dbReference type="Proteomes" id="UP001321760">
    <property type="component" value="Unassembled WGS sequence"/>
</dbReference>
<feature type="signal peptide" evidence="2">
    <location>
        <begin position="1"/>
        <end position="18"/>
    </location>
</feature>
<keyword evidence="4" id="KW-1185">Reference proteome</keyword>
<evidence type="ECO:0000313" key="4">
    <source>
        <dbReference type="Proteomes" id="UP001321760"/>
    </source>
</evidence>
<evidence type="ECO:0000256" key="2">
    <source>
        <dbReference type="SAM" id="SignalP"/>
    </source>
</evidence>
<gene>
    <name evidence="3" type="ORF">QBC34DRAFT_142313</name>
</gene>
<evidence type="ECO:0008006" key="5">
    <source>
        <dbReference type="Google" id="ProtNLM"/>
    </source>
</evidence>